<evidence type="ECO:0000256" key="2">
    <source>
        <dbReference type="ARBA" id="ARBA00022777"/>
    </source>
</evidence>
<evidence type="ECO:0000256" key="5">
    <source>
        <dbReference type="SAM" id="SignalP"/>
    </source>
</evidence>
<keyword evidence="5" id="KW-0732">Signal</keyword>
<comment type="caution">
    <text evidence="7">The sequence shown here is derived from an EMBL/GenBank/DDBJ whole genome shotgun (WGS) entry which is preliminary data.</text>
</comment>
<keyword evidence="7" id="KW-0378">Hydrolase</keyword>
<keyword evidence="4" id="KW-0812">Transmembrane</keyword>
<dbReference type="EMBL" id="LROM01000080">
    <property type="protein sequence ID" value="OFA01198.1"/>
    <property type="molecule type" value="Genomic_DNA"/>
</dbReference>
<keyword evidence="8" id="KW-1185">Reference proteome</keyword>
<accession>A0A1E7WPP7</accession>
<dbReference type="InterPro" id="IPR050482">
    <property type="entry name" value="Sensor_HK_TwoCompSys"/>
</dbReference>
<evidence type="ECO:0000313" key="8">
    <source>
        <dbReference type="Proteomes" id="UP000175989"/>
    </source>
</evidence>
<feature type="chain" id="PRO_5009207445" evidence="5">
    <location>
        <begin position="26"/>
        <end position="1017"/>
    </location>
</feature>
<evidence type="ECO:0000259" key="6">
    <source>
        <dbReference type="SMART" id="SM00387"/>
    </source>
</evidence>
<sequence length="1017" mass="109260">MKFFSCWIAAVTCLLMLAASPPAFSSTPSTLSTATTSAALADLYAHRAWTAAQGAPTQIQAITQTLDGWLWISTPTGLYRFDGVRFERHDAINGNALRSSIVLPLHTAPDGTLWVGYRFGGSSAFLGNRVRHYGAEQGFPPGATHSFTVSPDGVTWVTTAGGLAWLDSRQDRWVRVGIEAGFAPAATIYQVLFDRAGTQWISSARKVYYRRKGEARFQVASPADIELTSLAAAPDGTVWVSNGSDAHYRLSTAKATTTRPPKPELPGSGMWFDRQGAMWLMSETHVERVAPGDLGQVGDPRQQLAYDRGLSGMNPQTFYEDRDGTIWVGTVAGLDQFRPNRVAPLPPAARNLPAIVTPALAAADQGQGQGLVWVSDDARSWLTGRDGVRHGPAGPAFWSSARGRDGRLWLGGWGGIWRAGDAQRTMIAAPMFEGRADARVNALTEDADGVLWAAFLNQPLQRRDPASGRWDAPYPGLPPARIMALLADSKNRLWVGYQGGRLALIDNGAVRLVETGNGEGIGNVLAIVERSGQLWVAGERGVARLVETARGTQAAALRLAALRLADGLELRGVSGLTTSANGDLWLRTHAGVVRIGADQVQAFVRNGAAAPVHAELLGSEDGVGGNVQPTGPFPAIVAASDGVLWVSGTGGAMLVNPDAIGRDTMPPAVDIRSVSSDGKARALGSPLTLPSGTNNVHIAFTAQSLAAPQRARFRYRLQGFDDSWQDAGDRREAFYTNLPPGAYRFQVIAANRDGVWNTAGATIELVIPPTFVQSLLFKALCALVLLAVVVLAWRWRLAQVARLIEARHMERLHERERIARALHDTFLQEAQGTVLMMHTAMAQIPPSLPARAAMERGIGYIEQAMIEGRDEVMGLRSSARADEPLEAALHRYGERLAAGLPPGFRMQVRGTPRQLAPLVKDEVFAIGREAICNAFRHAEATEIELDLEYTSGGLTMLVSDNGKGMPADAMQRGESGHWGLVGMRERADSIGATLDVGNREGGGASLRLTLPRQHGAH</sequence>
<dbReference type="Gene3D" id="3.30.565.10">
    <property type="entry name" value="Histidine kinase-like ATPase, C-terminal domain"/>
    <property type="match status" value="1"/>
</dbReference>
<feature type="transmembrane region" description="Helical" evidence="4">
    <location>
        <begin position="775"/>
        <end position="793"/>
    </location>
</feature>
<dbReference type="Pfam" id="PF02518">
    <property type="entry name" value="HATPase_c"/>
    <property type="match status" value="1"/>
</dbReference>
<dbReference type="Proteomes" id="UP000175989">
    <property type="component" value="Unassembled WGS sequence"/>
</dbReference>
<dbReference type="InterPro" id="IPR011110">
    <property type="entry name" value="Reg_prop"/>
</dbReference>
<dbReference type="InterPro" id="IPR015943">
    <property type="entry name" value="WD40/YVTN_repeat-like_dom_sf"/>
</dbReference>
<keyword evidence="4" id="KW-1133">Transmembrane helix</keyword>
<dbReference type="GO" id="GO:0016787">
    <property type="term" value="F:hydrolase activity"/>
    <property type="evidence" value="ECO:0007669"/>
    <property type="project" value="UniProtKB-KW"/>
</dbReference>
<dbReference type="Pfam" id="PF07730">
    <property type="entry name" value="HisKA_3"/>
    <property type="match status" value="1"/>
</dbReference>
<name>A0A1E7WPP7_9BURK</name>
<keyword evidence="2 7" id="KW-0418">Kinase</keyword>
<keyword evidence="4" id="KW-0472">Membrane</keyword>
<evidence type="ECO:0000256" key="1">
    <source>
        <dbReference type="ARBA" id="ARBA00022679"/>
    </source>
</evidence>
<dbReference type="PANTHER" id="PTHR24421:SF62">
    <property type="entry name" value="SENSORY TRANSDUCTION HISTIDINE KINASE"/>
    <property type="match status" value="1"/>
</dbReference>
<dbReference type="InterPro" id="IPR036890">
    <property type="entry name" value="HATPase_C_sf"/>
</dbReference>
<feature type="signal peptide" evidence="5">
    <location>
        <begin position="1"/>
        <end position="25"/>
    </location>
</feature>
<dbReference type="PATRIC" id="fig|762836.4.peg.2234"/>
<dbReference type="Gene3D" id="2.130.10.10">
    <property type="entry name" value="YVTN repeat-like/Quinoprotein amine dehydrogenase"/>
    <property type="match status" value="3"/>
</dbReference>
<dbReference type="InterPro" id="IPR013783">
    <property type="entry name" value="Ig-like_fold"/>
</dbReference>
<keyword evidence="3" id="KW-0902">Two-component regulatory system</keyword>
<dbReference type="PANTHER" id="PTHR24421">
    <property type="entry name" value="NITRATE/NITRITE SENSOR PROTEIN NARX-RELATED"/>
    <property type="match status" value="1"/>
</dbReference>
<dbReference type="Pfam" id="PF07494">
    <property type="entry name" value="Reg_prop"/>
    <property type="match status" value="1"/>
</dbReference>
<dbReference type="InterPro" id="IPR011123">
    <property type="entry name" value="Y_Y_Y"/>
</dbReference>
<reference evidence="8" key="1">
    <citation type="journal article" date="2016" name="Front. Microbiol.">
        <title>Molecular Keys to the Janthinobacterium and Duganella spp. Interaction with the Plant Pathogen Fusarium graminearum.</title>
        <authorList>
            <person name="Haack F.S."/>
            <person name="Poehlein A."/>
            <person name="Kroger C."/>
            <person name="Voigt C.A."/>
            <person name="Piepenbring M."/>
            <person name="Bode H.B."/>
            <person name="Daniel R."/>
            <person name="Schafer W."/>
            <person name="Streit W.R."/>
        </authorList>
    </citation>
    <scope>NUCLEOTIDE SEQUENCE [LARGE SCALE GENOMIC DNA]</scope>
    <source>
        <strain evidence="8">T54</strain>
    </source>
</reference>
<dbReference type="SUPFAM" id="SSF63829">
    <property type="entry name" value="Calcium-dependent phosphotriesterase"/>
    <property type="match status" value="1"/>
</dbReference>
<dbReference type="SMART" id="SM00387">
    <property type="entry name" value="HATPase_c"/>
    <property type="match status" value="1"/>
</dbReference>
<dbReference type="AlphaFoldDB" id="A0A1E7WPP7"/>
<dbReference type="SUPFAM" id="SSF55874">
    <property type="entry name" value="ATPase domain of HSP90 chaperone/DNA topoisomerase II/histidine kinase"/>
    <property type="match status" value="1"/>
</dbReference>
<gene>
    <name evidence="7" type="primary">degS_3</name>
    <name evidence="7" type="ORF">DUPY_21560</name>
</gene>
<dbReference type="EC" id="2.7.13.3" evidence="7"/>
<evidence type="ECO:0000256" key="3">
    <source>
        <dbReference type="ARBA" id="ARBA00023012"/>
    </source>
</evidence>
<evidence type="ECO:0000256" key="4">
    <source>
        <dbReference type="SAM" id="Phobius"/>
    </source>
</evidence>
<dbReference type="Pfam" id="PF07495">
    <property type="entry name" value="Y_Y_Y"/>
    <property type="match status" value="1"/>
</dbReference>
<keyword evidence="1 7" id="KW-0808">Transferase</keyword>
<feature type="domain" description="Histidine kinase/HSP90-like ATPase" evidence="6">
    <location>
        <begin position="918"/>
        <end position="1014"/>
    </location>
</feature>
<dbReference type="Gene3D" id="2.60.40.10">
    <property type="entry name" value="Immunoglobulins"/>
    <property type="match status" value="1"/>
</dbReference>
<dbReference type="SUPFAM" id="SSF101898">
    <property type="entry name" value="NHL repeat"/>
    <property type="match status" value="1"/>
</dbReference>
<dbReference type="GO" id="GO:0000155">
    <property type="term" value="F:phosphorelay sensor kinase activity"/>
    <property type="evidence" value="ECO:0007669"/>
    <property type="project" value="InterPro"/>
</dbReference>
<dbReference type="GO" id="GO:0046983">
    <property type="term" value="F:protein dimerization activity"/>
    <property type="evidence" value="ECO:0007669"/>
    <property type="project" value="InterPro"/>
</dbReference>
<evidence type="ECO:0000313" key="7">
    <source>
        <dbReference type="EMBL" id="OFA01198.1"/>
    </source>
</evidence>
<protein>
    <submittedName>
        <fullName evidence="7">Signal transduction histidine-protein kinase/phosphatase DegS</fullName>
        <ecNumber evidence="7">2.7.13.3</ecNumber>
        <ecNumber evidence="7">3.1.3.-</ecNumber>
    </submittedName>
</protein>
<dbReference type="CDD" id="cd16917">
    <property type="entry name" value="HATPase_UhpB-NarQ-NarX-like"/>
    <property type="match status" value="1"/>
</dbReference>
<dbReference type="InterPro" id="IPR011712">
    <property type="entry name" value="Sig_transdc_His_kin_sub3_dim/P"/>
</dbReference>
<dbReference type="EC" id="3.1.3.-" evidence="7"/>
<dbReference type="InterPro" id="IPR003594">
    <property type="entry name" value="HATPase_dom"/>
</dbReference>
<proteinExistence type="predicted"/>
<dbReference type="RefSeq" id="WP_229255320.1">
    <property type="nucleotide sequence ID" value="NZ_LROM01000080.1"/>
</dbReference>
<dbReference type="GO" id="GO:0016020">
    <property type="term" value="C:membrane"/>
    <property type="evidence" value="ECO:0007669"/>
    <property type="project" value="InterPro"/>
</dbReference>
<organism evidence="7 8">
    <name type="scientific">Duganella phyllosphaerae</name>
    <dbReference type="NCBI Taxonomy" id="762836"/>
    <lineage>
        <taxon>Bacteria</taxon>
        <taxon>Pseudomonadati</taxon>
        <taxon>Pseudomonadota</taxon>
        <taxon>Betaproteobacteria</taxon>
        <taxon>Burkholderiales</taxon>
        <taxon>Oxalobacteraceae</taxon>
        <taxon>Telluria group</taxon>
        <taxon>Duganella</taxon>
    </lineage>
</organism>